<sequence length="407" mass="46213">IQRFLGLSMRELRSFAYELAERECLNHRFNRTTRLAGYDCVRGFFARNPSLSFRTPQPTSIYRARGFSKENVDVFRQNFLKVKSSHHFPPGRIFNVDKTGFSVVMRTVKAVGEKGTRQVGRLVSAERGRLVTAICCGNAVGEFIPRMLIFPSKNPSKKLHENIPQDWVLTEENLPEIFKIAYDVSATPSNMISGFRKCGIVPFDPTVFSDKDYAPSNTFSNIVFNVYESNSRNDMDIVEGPLNSEGEEDVHQNQIEHVGQRFQEDNVEQKQFVLQQLNWETDDENRCFEDADNNEEHVFYIDLTNQHDLEIGTDNDLTQDEINDPHNSNNDKSLEAALGEVGKSHGFADEIAIVPLLENMLNSLKENHIQGTSTIPNDVPDSSFKQSPFKMRPLPTLMAVQSGRARG</sequence>
<accession>A0A8J2J876</accession>
<dbReference type="OrthoDB" id="8191755at2759"/>
<gene>
    <name evidence="1" type="ORF">AFUS01_LOCUS2109</name>
</gene>
<keyword evidence="2" id="KW-1185">Reference proteome</keyword>
<feature type="non-terminal residue" evidence="1">
    <location>
        <position position="1"/>
    </location>
</feature>
<evidence type="ECO:0000313" key="1">
    <source>
        <dbReference type="EMBL" id="CAG7672343.1"/>
    </source>
</evidence>
<evidence type="ECO:0000313" key="2">
    <source>
        <dbReference type="Proteomes" id="UP000708208"/>
    </source>
</evidence>
<name>A0A8J2J876_9HEXA</name>
<comment type="caution">
    <text evidence="1">The sequence shown here is derived from an EMBL/GenBank/DDBJ whole genome shotgun (WGS) entry which is preliminary data.</text>
</comment>
<dbReference type="AlphaFoldDB" id="A0A8J2J876"/>
<protein>
    <recommendedName>
        <fullName evidence="3">DDE-1 domain-containing protein</fullName>
    </recommendedName>
</protein>
<organism evidence="1 2">
    <name type="scientific">Allacma fusca</name>
    <dbReference type="NCBI Taxonomy" id="39272"/>
    <lineage>
        <taxon>Eukaryota</taxon>
        <taxon>Metazoa</taxon>
        <taxon>Ecdysozoa</taxon>
        <taxon>Arthropoda</taxon>
        <taxon>Hexapoda</taxon>
        <taxon>Collembola</taxon>
        <taxon>Symphypleona</taxon>
        <taxon>Sminthuridae</taxon>
        <taxon>Allacma</taxon>
    </lineage>
</organism>
<proteinExistence type="predicted"/>
<reference evidence="1" key="1">
    <citation type="submission" date="2021-06" db="EMBL/GenBank/DDBJ databases">
        <authorList>
            <person name="Hodson N. C."/>
            <person name="Mongue J. A."/>
            <person name="Jaron S. K."/>
        </authorList>
    </citation>
    <scope>NUCLEOTIDE SEQUENCE</scope>
</reference>
<evidence type="ECO:0008006" key="3">
    <source>
        <dbReference type="Google" id="ProtNLM"/>
    </source>
</evidence>
<dbReference type="EMBL" id="CAJVCH010012000">
    <property type="protein sequence ID" value="CAG7672343.1"/>
    <property type="molecule type" value="Genomic_DNA"/>
</dbReference>
<dbReference type="Proteomes" id="UP000708208">
    <property type="component" value="Unassembled WGS sequence"/>
</dbReference>